<accession>A0A8J9V6S8</accession>
<protein>
    <submittedName>
        <fullName evidence="2">Uncharacterized protein</fullName>
    </submittedName>
</protein>
<evidence type="ECO:0000256" key="1">
    <source>
        <dbReference type="SAM" id="MobiDB-lite"/>
    </source>
</evidence>
<reference evidence="2" key="1">
    <citation type="submission" date="2021-12" db="EMBL/GenBank/DDBJ databases">
        <authorList>
            <person name="Martin H S."/>
        </authorList>
    </citation>
    <scope>NUCLEOTIDE SEQUENCE</scope>
</reference>
<proteinExistence type="predicted"/>
<organism evidence="2 3">
    <name type="scientific">Brenthis ino</name>
    <name type="common">lesser marbled fritillary</name>
    <dbReference type="NCBI Taxonomy" id="405034"/>
    <lineage>
        <taxon>Eukaryota</taxon>
        <taxon>Metazoa</taxon>
        <taxon>Ecdysozoa</taxon>
        <taxon>Arthropoda</taxon>
        <taxon>Hexapoda</taxon>
        <taxon>Insecta</taxon>
        <taxon>Pterygota</taxon>
        <taxon>Neoptera</taxon>
        <taxon>Endopterygota</taxon>
        <taxon>Lepidoptera</taxon>
        <taxon>Glossata</taxon>
        <taxon>Ditrysia</taxon>
        <taxon>Papilionoidea</taxon>
        <taxon>Nymphalidae</taxon>
        <taxon>Heliconiinae</taxon>
        <taxon>Argynnini</taxon>
        <taxon>Brenthis</taxon>
    </lineage>
</organism>
<sequence>MTATNRVDDTFVNKGPERTVSGPRLYPFREGRHSGRTLAAPRANRVARRSSSPLARRHNGKSGGEN</sequence>
<evidence type="ECO:0000313" key="3">
    <source>
        <dbReference type="Proteomes" id="UP000838878"/>
    </source>
</evidence>
<dbReference type="Proteomes" id="UP000838878">
    <property type="component" value="Chromosome 11"/>
</dbReference>
<name>A0A8J9V6S8_9NEOP</name>
<dbReference type="EMBL" id="OV170231">
    <property type="protein sequence ID" value="CAH0716408.1"/>
    <property type="molecule type" value="Genomic_DNA"/>
</dbReference>
<gene>
    <name evidence="2" type="ORF">BINO364_LOCUS3183</name>
</gene>
<dbReference type="AlphaFoldDB" id="A0A8J9V6S8"/>
<feature type="compositionally biased region" description="Basic and acidic residues" evidence="1">
    <location>
        <begin position="1"/>
        <end position="17"/>
    </location>
</feature>
<feature type="non-terminal residue" evidence="2">
    <location>
        <position position="66"/>
    </location>
</feature>
<evidence type="ECO:0000313" key="2">
    <source>
        <dbReference type="EMBL" id="CAH0716408.1"/>
    </source>
</evidence>
<feature type="region of interest" description="Disordered" evidence="1">
    <location>
        <begin position="1"/>
        <end position="66"/>
    </location>
</feature>
<keyword evidence="3" id="KW-1185">Reference proteome</keyword>